<dbReference type="PANTHER" id="PTHR33395:SF22">
    <property type="entry name" value="REVERSE TRANSCRIPTASE DOMAIN-CONTAINING PROTEIN"/>
    <property type="match status" value="1"/>
</dbReference>
<dbReference type="PANTHER" id="PTHR33395">
    <property type="entry name" value="TRANSCRIPTASE, PUTATIVE-RELATED-RELATED"/>
    <property type="match status" value="1"/>
</dbReference>
<evidence type="ECO:0000313" key="1">
    <source>
        <dbReference type="EMBL" id="KAK2148442.1"/>
    </source>
</evidence>
<reference evidence="1" key="1">
    <citation type="journal article" date="2023" name="Mol. Biol. Evol.">
        <title>Third-Generation Sequencing Reveals the Adaptive Role of the Epigenome in Three Deep-Sea Polychaetes.</title>
        <authorList>
            <person name="Perez M."/>
            <person name="Aroh O."/>
            <person name="Sun Y."/>
            <person name="Lan Y."/>
            <person name="Juniper S.K."/>
            <person name="Young C.R."/>
            <person name="Angers B."/>
            <person name="Qian P.Y."/>
        </authorList>
    </citation>
    <scope>NUCLEOTIDE SEQUENCE</scope>
    <source>
        <strain evidence="1">P08H-3</strain>
    </source>
</reference>
<name>A0AAD9J909_9ANNE</name>
<keyword evidence="2" id="KW-1185">Reference proteome</keyword>
<dbReference type="Proteomes" id="UP001208570">
    <property type="component" value="Unassembled WGS sequence"/>
</dbReference>
<sequence length="306" mass="35026">MVFSEDRKTILIGNIYHSPNSSSENYEELIQDLTYLDPLAKEAKTRPKSFWTYVKNQTKSREGLSPLMTERGEMTSTDTKKAQVLNSFFSSLLTNEDLSTMPDIDPVDVQEPLTKTESLISEVEKELTKMKSNKSPGPDLVHPKVLKMCAQELAMPLTKIFKKSMEEGKVPTSWKDANVTPIFKKGTKAANKGNQVIGAIRHSFSYTDKDMLTQLYKALVRGHLEYGNMVWNPINKGDQDKLEKVERRATKLVTEIRDLPYQDRLRALRYRCEHGNIMKTYKILHRLEDMAPDSGGYHSRPQYETA</sequence>
<gene>
    <name evidence="1" type="ORF">LSH36_497g01010</name>
</gene>
<proteinExistence type="predicted"/>
<evidence type="ECO:0000313" key="2">
    <source>
        <dbReference type="Proteomes" id="UP001208570"/>
    </source>
</evidence>
<accession>A0AAD9J909</accession>
<protein>
    <submittedName>
        <fullName evidence="1">Uncharacterized protein</fullName>
    </submittedName>
</protein>
<dbReference type="AlphaFoldDB" id="A0AAD9J909"/>
<comment type="caution">
    <text evidence="1">The sequence shown here is derived from an EMBL/GenBank/DDBJ whole genome shotgun (WGS) entry which is preliminary data.</text>
</comment>
<dbReference type="EMBL" id="JAODUP010000497">
    <property type="protein sequence ID" value="KAK2148442.1"/>
    <property type="molecule type" value="Genomic_DNA"/>
</dbReference>
<organism evidence="1 2">
    <name type="scientific">Paralvinella palmiformis</name>
    <dbReference type="NCBI Taxonomy" id="53620"/>
    <lineage>
        <taxon>Eukaryota</taxon>
        <taxon>Metazoa</taxon>
        <taxon>Spiralia</taxon>
        <taxon>Lophotrochozoa</taxon>
        <taxon>Annelida</taxon>
        <taxon>Polychaeta</taxon>
        <taxon>Sedentaria</taxon>
        <taxon>Canalipalpata</taxon>
        <taxon>Terebellida</taxon>
        <taxon>Terebelliformia</taxon>
        <taxon>Alvinellidae</taxon>
        <taxon>Paralvinella</taxon>
    </lineage>
</organism>